<feature type="transmembrane region" description="Helical" evidence="6">
    <location>
        <begin position="339"/>
        <end position="365"/>
    </location>
</feature>
<evidence type="ECO:0000313" key="8">
    <source>
        <dbReference type="Proteomes" id="UP000466586"/>
    </source>
</evidence>
<feature type="transmembrane region" description="Helical" evidence="6">
    <location>
        <begin position="301"/>
        <end position="318"/>
    </location>
</feature>
<name>A0A7K1YDL5_9SPHI</name>
<feature type="transmembrane region" description="Helical" evidence="6">
    <location>
        <begin position="211"/>
        <end position="236"/>
    </location>
</feature>
<dbReference type="GO" id="GO:0005886">
    <property type="term" value="C:plasma membrane"/>
    <property type="evidence" value="ECO:0007669"/>
    <property type="project" value="UniProtKB-SubCell"/>
</dbReference>
<keyword evidence="4 6" id="KW-1133">Transmembrane helix</keyword>
<comment type="caution">
    <text evidence="7">The sequence shown here is derived from an EMBL/GenBank/DDBJ whole genome shotgun (WGS) entry which is preliminary data.</text>
</comment>
<feature type="transmembrane region" description="Helical" evidence="6">
    <location>
        <begin position="115"/>
        <end position="136"/>
    </location>
</feature>
<protein>
    <recommendedName>
        <fullName evidence="9">Oligosaccharide flippase family protein</fullName>
    </recommendedName>
</protein>
<evidence type="ECO:0000256" key="1">
    <source>
        <dbReference type="ARBA" id="ARBA00004651"/>
    </source>
</evidence>
<reference evidence="7 8" key="1">
    <citation type="submission" date="2019-11" db="EMBL/GenBank/DDBJ databases">
        <title>Pedobacter sp. HMF7647 Genome sequencing and assembly.</title>
        <authorList>
            <person name="Kang H."/>
            <person name="Kim H."/>
            <person name="Joh K."/>
        </authorList>
    </citation>
    <scope>NUCLEOTIDE SEQUENCE [LARGE SCALE GENOMIC DNA]</scope>
    <source>
        <strain evidence="7 8">HMF7647</strain>
    </source>
</reference>
<evidence type="ECO:0008006" key="9">
    <source>
        <dbReference type="Google" id="ProtNLM"/>
    </source>
</evidence>
<dbReference type="InterPro" id="IPR050833">
    <property type="entry name" value="Poly_Biosynth_Transport"/>
</dbReference>
<dbReference type="AlphaFoldDB" id="A0A7K1YDL5"/>
<keyword evidence="8" id="KW-1185">Reference proteome</keyword>
<proteinExistence type="predicted"/>
<dbReference type="PANTHER" id="PTHR30250:SF11">
    <property type="entry name" value="O-ANTIGEN TRANSPORTER-RELATED"/>
    <property type="match status" value="1"/>
</dbReference>
<evidence type="ECO:0000256" key="5">
    <source>
        <dbReference type="ARBA" id="ARBA00023136"/>
    </source>
</evidence>
<dbReference type="PANTHER" id="PTHR30250">
    <property type="entry name" value="PST FAMILY PREDICTED COLANIC ACID TRANSPORTER"/>
    <property type="match status" value="1"/>
</dbReference>
<keyword evidence="3 6" id="KW-0812">Transmembrane</keyword>
<keyword evidence="2" id="KW-1003">Cell membrane</keyword>
<feature type="transmembrane region" description="Helical" evidence="6">
    <location>
        <begin position="67"/>
        <end position="87"/>
    </location>
</feature>
<dbReference type="Proteomes" id="UP000466586">
    <property type="component" value="Unassembled WGS sequence"/>
</dbReference>
<feature type="transmembrane region" description="Helical" evidence="6">
    <location>
        <begin position="34"/>
        <end position="55"/>
    </location>
</feature>
<feature type="transmembrane region" description="Helical" evidence="6">
    <location>
        <begin position="156"/>
        <end position="180"/>
    </location>
</feature>
<gene>
    <name evidence="7" type="ORF">GS399_14210</name>
</gene>
<feature type="transmembrane region" description="Helical" evidence="6">
    <location>
        <begin position="404"/>
        <end position="424"/>
    </location>
</feature>
<comment type="subcellular location">
    <subcellularLocation>
        <location evidence="1">Cell membrane</location>
        <topology evidence="1">Multi-pass membrane protein</topology>
    </subcellularLocation>
</comment>
<sequence length="468" mass="52549">MATTTTMVITSNKVKMVTAILKIKEKASFNNRTLKSIISLFILRGGNIAIQLLIIPVSIKFVSSASYGLWLTVSSMIGWLSIMDIGLSNGLRNKLTEAIAEKDFKLAKTYVSTTYGLLGIMSLIGLAVVFGVIYLLNWHNVLHIPEDLSYSDFKLLLIIVGVSFFISFILKPIASVAYALHRPGLEYLIIFLSNFVNLGIIWIFTQTAPAGSLLSLATLFCFTPIVVTLILSVILYNKTFKDFSPSATTADFKYARTLTSLSLKFFVIQISAIVVFTTNNFMISHFFGNEDVTRYNVVSKYFNVPIMLQGMILLPFWTHFTEAYVKRNKEWLNSIMKKLLNMALLFSAACFLMVIGSSFIYRIWLGELVQIPLYLTVTVGVFTILTLVAAVFSTFLNGTGRIKLQMYTSLIPCFFHIPLTVLVVKYFHAGIIGVIGVSCFWLVATLPLRYIQYRKIISFSDDNSIWNS</sequence>
<dbReference type="RefSeq" id="WP_160845304.1">
    <property type="nucleotide sequence ID" value="NZ_WVHT01000006.1"/>
</dbReference>
<feature type="transmembrane region" description="Helical" evidence="6">
    <location>
        <begin position="261"/>
        <end position="281"/>
    </location>
</feature>
<organism evidence="7 8">
    <name type="scientific">Hufsiella arboris</name>
    <dbReference type="NCBI Taxonomy" id="2695275"/>
    <lineage>
        <taxon>Bacteria</taxon>
        <taxon>Pseudomonadati</taxon>
        <taxon>Bacteroidota</taxon>
        <taxon>Sphingobacteriia</taxon>
        <taxon>Sphingobacteriales</taxon>
        <taxon>Sphingobacteriaceae</taxon>
        <taxon>Hufsiella</taxon>
    </lineage>
</organism>
<evidence type="ECO:0000313" key="7">
    <source>
        <dbReference type="EMBL" id="MXV52128.1"/>
    </source>
</evidence>
<feature type="transmembrane region" description="Helical" evidence="6">
    <location>
        <begin position="430"/>
        <end position="451"/>
    </location>
</feature>
<keyword evidence="5 6" id="KW-0472">Membrane</keyword>
<feature type="transmembrane region" description="Helical" evidence="6">
    <location>
        <begin position="371"/>
        <end position="392"/>
    </location>
</feature>
<accession>A0A7K1YDL5</accession>
<evidence type="ECO:0000256" key="2">
    <source>
        <dbReference type="ARBA" id="ARBA00022475"/>
    </source>
</evidence>
<dbReference type="EMBL" id="WVHT01000006">
    <property type="protein sequence ID" value="MXV52128.1"/>
    <property type="molecule type" value="Genomic_DNA"/>
</dbReference>
<evidence type="ECO:0000256" key="3">
    <source>
        <dbReference type="ARBA" id="ARBA00022692"/>
    </source>
</evidence>
<evidence type="ECO:0000256" key="4">
    <source>
        <dbReference type="ARBA" id="ARBA00022989"/>
    </source>
</evidence>
<feature type="transmembrane region" description="Helical" evidence="6">
    <location>
        <begin position="187"/>
        <end position="205"/>
    </location>
</feature>
<evidence type="ECO:0000256" key="6">
    <source>
        <dbReference type="SAM" id="Phobius"/>
    </source>
</evidence>